<gene>
    <name evidence="1" type="ORF">Hamer_G031904</name>
</gene>
<protein>
    <submittedName>
        <fullName evidence="1">Uncharacterized protein</fullName>
    </submittedName>
</protein>
<reference evidence="1" key="1">
    <citation type="journal article" date="2021" name="Sci. Adv.">
        <title>The American lobster genome reveals insights on longevity, neural, and immune adaptations.</title>
        <authorList>
            <person name="Polinski J.M."/>
            <person name="Zimin A.V."/>
            <person name="Clark K.F."/>
            <person name="Kohn A.B."/>
            <person name="Sadowski N."/>
            <person name="Timp W."/>
            <person name="Ptitsyn A."/>
            <person name="Khanna P."/>
            <person name="Romanova D.Y."/>
            <person name="Williams P."/>
            <person name="Greenwood S.J."/>
            <person name="Moroz L.L."/>
            <person name="Walt D.R."/>
            <person name="Bodnar A.G."/>
        </authorList>
    </citation>
    <scope>NUCLEOTIDE SEQUENCE</scope>
    <source>
        <strain evidence="1">GMGI-L3</strain>
    </source>
</reference>
<evidence type="ECO:0000313" key="2">
    <source>
        <dbReference type="Proteomes" id="UP000747542"/>
    </source>
</evidence>
<sequence>MVTVSAQVMVVLVTKEIRHQSSRMEDSLTPVGANQGLSAKLVIPDSDGDSCHPPRSQLTDLEALIPSA</sequence>
<name>A0A8J5K311_HOMAM</name>
<proteinExistence type="predicted"/>
<dbReference type="EMBL" id="JAHLQT010020263">
    <property type="protein sequence ID" value="KAG7168271.1"/>
    <property type="molecule type" value="Genomic_DNA"/>
</dbReference>
<comment type="caution">
    <text evidence="1">The sequence shown here is derived from an EMBL/GenBank/DDBJ whole genome shotgun (WGS) entry which is preliminary data.</text>
</comment>
<evidence type="ECO:0000313" key="1">
    <source>
        <dbReference type="EMBL" id="KAG7168271.1"/>
    </source>
</evidence>
<organism evidence="1 2">
    <name type="scientific">Homarus americanus</name>
    <name type="common">American lobster</name>
    <dbReference type="NCBI Taxonomy" id="6706"/>
    <lineage>
        <taxon>Eukaryota</taxon>
        <taxon>Metazoa</taxon>
        <taxon>Ecdysozoa</taxon>
        <taxon>Arthropoda</taxon>
        <taxon>Crustacea</taxon>
        <taxon>Multicrustacea</taxon>
        <taxon>Malacostraca</taxon>
        <taxon>Eumalacostraca</taxon>
        <taxon>Eucarida</taxon>
        <taxon>Decapoda</taxon>
        <taxon>Pleocyemata</taxon>
        <taxon>Astacidea</taxon>
        <taxon>Nephropoidea</taxon>
        <taxon>Nephropidae</taxon>
        <taxon>Homarus</taxon>
    </lineage>
</organism>
<dbReference type="Proteomes" id="UP000747542">
    <property type="component" value="Unassembled WGS sequence"/>
</dbReference>
<dbReference type="AlphaFoldDB" id="A0A8J5K311"/>
<accession>A0A8J5K311</accession>
<keyword evidence="2" id="KW-1185">Reference proteome</keyword>